<dbReference type="EMBL" id="JAUIZM010000002">
    <property type="protein sequence ID" value="KAK1399182.1"/>
    <property type="molecule type" value="Genomic_DNA"/>
</dbReference>
<feature type="domain" description="25S rRNA (uridine-N(3))-methyltransferase BMT5-like" evidence="1">
    <location>
        <begin position="5"/>
        <end position="102"/>
    </location>
</feature>
<keyword evidence="3" id="KW-1185">Reference proteome</keyword>
<evidence type="ECO:0000259" key="1">
    <source>
        <dbReference type="Pfam" id="PF10354"/>
    </source>
</evidence>
<evidence type="ECO:0000313" key="2">
    <source>
        <dbReference type="EMBL" id="KAK1399182.1"/>
    </source>
</evidence>
<comment type="caution">
    <text evidence="2">The sequence shown here is derived from an EMBL/GenBank/DDBJ whole genome shotgun (WGS) entry which is preliminary data.</text>
</comment>
<organism evidence="2 3">
    <name type="scientific">Heracleum sosnowskyi</name>
    <dbReference type="NCBI Taxonomy" id="360622"/>
    <lineage>
        <taxon>Eukaryota</taxon>
        <taxon>Viridiplantae</taxon>
        <taxon>Streptophyta</taxon>
        <taxon>Embryophyta</taxon>
        <taxon>Tracheophyta</taxon>
        <taxon>Spermatophyta</taxon>
        <taxon>Magnoliopsida</taxon>
        <taxon>eudicotyledons</taxon>
        <taxon>Gunneridae</taxon>
        <taxon>Pentapetalae</taxon>
        <taxon>asterids</taxon>
        <taxon>campanulids</taxon>
        <taxon>Apiales</taxon>
        <taxon>Apiaceae</taxon>
        <taxon>Apioideae</taxon>
        <taxon>apioid superclade</taxon>
        <taxon>Tordylieae</taxon>
        <taxon>Tordyliinae</taxon>
        <taxon>Heracleum</taxon>
    </lineage>
</organism>
<dbReference type="PANTHER" id="PTHR11538:SF26">
    <property type="entry name" value="FERREDOXIN-FOLD ANTICODON-BINDING DOMAIN-CONTAINING PROTEIN 1"/>
    <property type="match status" value="1"/>
</dbReference>
<sequence length="362" mass="42483">MKFYSDLNMRKFDRIIFNFPHAGFHRKENDSRLIRMHRRLLDGFFMNACGMLRPDGEIHVNHKTSVPYCHWNLEKLASESSLVLMECVAFKKEDYLGYENKRGSGKRCDDCFLLGECSTFKFTLSQNAKAFKVKRKVKKSQNLAKALKFVPQQPSPYEFRQPPSDLVLLMNDNPTLNIHCGRSRELLQTPPRAFQQGNYLQHRQPCERLQAPLSAYQQRNDLEFRQPRELLQAPLHAHQQGNYLTFRHPPSRFDLHMSGIPERMGSPLIDHIYLECSRIFSPYFEHVAKALKSPDHNSSYFLEEALNVGYERYMAGDPRRTLSDYRCILEQLRKHFVEQGQVSRQLTIEYDFPSSSRSGHFR</sequence>
<gene>
    <name evidence="2" type="ORF">POM88_009045</name>
</gene>
<evidence type="ECO:0000313" key="3">
    <source>
        <dbReference type="Proteomes" id="UP001237642"/>
    </source>
</evidence>
<dbReference type="GO" id="GO:0005737">
    <property type="term" value="C:cytoplasm"/>
    <property type="evidence" value="ECO:0007669"/>
    <property type="project" value="TreeGrafter"/>
</dbReference>
<dbReference type="Proteomes" id="UP001237642">
    <property type="component" value="Unassembled WGS sequence"/>
</dbReference>
<dbReference type="PANTHER" id="PTHR11538">
    <property type="entry name" value="PHENYLALANYL-TRNA SYNTHETASE"/>
    <property type="match status" value="1"/>
</dbReference>
<dbReference type="GO" id="GO:0070475">
    <property type="term" value="P:rRNA base methylation"/>
    <property type="evidence" value="ECO:0007669"/>
    <property type="project" value="InterPro"/>
</dbReference>
<protein>
    <submittedName>
        <fullName evidence="2">Heavy metal-associated isoprenylated plant protein 41-like</fullName>
    </submittedName>
</protein>
<dbReference type="AlphaFoldDB" id="A0AAD8N7V9"/>
<reference evidence="2" key="2">
    <citation type="submission" date="2023-05" db="EMBL/GenBank/DDBJ databases">
        <authorList>
            <person name="Schelkunov M.I."/>
        </authorList>
    </citation>
    <scope>NUCLEOTIDE SEQUENCE</scope>
    <source>
        <strain evidence="2">Hsosn_3</strain>
        <tissue evidence="2">Leaf</tissue>
    </source>
</reference>
<name>A0AAD8N7V9_9APIA</name>
<accession>A0AAD8N7V9</accession>
<dbReference type="GO" id="GO:0070042">
    <property type="term" value="F:rRNA (uridine-N3-)-methyltransferase activity"/>
    <property type="evidence" value="ECO:0007669"/>
    <property type="project" value="InterPro"/>
</dbReference>
<dbReference type="Pfam" id="PF10354">
    <property type="entry name" value="BMT5-like"/>
    <property type="match status" value="1"/>
</dbReference>
<proteinExistence type="predicted"/>
<reference evidence="2" key="1">
    <citation type="submission" date="2023-02" db="EMBL/GenBank/DDBJ databases">
        <title>Genome of toxic invasive species Heracleum sosnowskyi carries increased number of genes despite the absence of recent whole-genome duplications.</title>
        <authorList>
            <person name="Schelkunov M."/>
            <person name="Shtratnikova V."/>
            <person name="Makarenko M."/>
            <person name="Klepikova A."/>
            <person name="Omelchenko D."/>
            <person name="Novikova G."/>
            <person name="Obukhova E."/>
            <person name="Bogdanov V."/>
            <person name="Penin A."/>
            <person name="Logacheva M."/>
        </authorList>
    </citation>
    <scope>NUCLEOTIDE SEQUENCE</scope>
    <source>
        <strain evidence="2">Hsosn_3</strain>
        <tissue evidence="2">Leaf</tissue>
    </source>
</reference>
<dbReference type="InterPro" id="IPR019446">
    <property type="entry name" value="BMT5-like"/>
</dbReference>